<dbReference type="EMBL" id="CAMXCT030000112">
    <property type="protein sequence ID" value="CAL4761288.1"/>
    <property type="molecule type" value="Genomic_DNA"/>
</dbReference>
<evidence type="ECO:0000256" key="1">
    <source>
        <dbReference type="SAM" id="SignalP"/>
    </source>
</evidence>
<gene>
    <name evidence="2" type="ORF">C1SCF055_LOCUS2419</name>
</gene>
<dbReference type="InterPro" id="IPR036908">
    <property type="entry name" value="RlpA-like_sf"/>
</dbReference>
<dbReference type="Proteomes" id="UP001152797">
    <property type="component" value="Unassembled WGS sequence"/>
</dbReference>
<protein>
    <submittedName>
        <fullName evidence="3">Endoglucanase-5 (Cellulase V ) (Endo-1,4-beta-glucanase V) (EG V) (Endoglucanase V)</fullName>
    </submittedName>
</protein>
<dbReference type="Gene3D" id="2.40.40.10">
    <property type="entry name" value="RlpA-like domain"/>
    <property type="match status" value="1"/>
</dbReference>
<dbReference type="EMBL" id="CAMXCT020000112">
    <property type="protein sequence ID" value="CAL1127351.1"/>
    <property type="molecule type" value="Genomic_DNA"/>
</dbReference>
<organism evidence="2">
    <name type="scientific">Cladocopium goreaui</name>
    <dbReference type="NCBI Taxonomy" id="2562237"/>
    <lineage>
        <taxon>Eukaryota</taxon>
        <taxon>Sar</taxon>
        <taxon>Alveolata</taxon>
        <taxon>Dinophyceae</taxon>
        <taxon>Suessiales</taxon>
        <taxon>Symbiodiniaceae</taxon>
        <taxon>Cladocopium</taxon>
    </lineage>
</organism>
<feature type="signal peptide" evidence="1">
    <location>
        <begin position="1"/>
        <end position="17"/>
    </location>
</feature>
<dbReference type="EMBL" id="CAMXCT010000112">
    <property type="protein sequence ID" value="CAI3973976.1"/>
    <property type="molecule type" value="Genomic_DNA"/>
</dbReference>
<feature type="chain" id="PRO_5043269558" evidence="1">
    <location>
        <begin position="18"/>
        <end position="242"/>
    </location>
</feature>
<keyword evidence="1" id="KW-0732">Signal</keyword>
<sequence>MCAWLLSILSLLTVALARLGTPNASNSTAPTAPANGTVLKQWNNDTRSALDPFDDFDDFEFSELELNNTRAYTGSSYAGYAAYATTTRYGDAKAAACGGMNTGALIGGLPYYSVASAQSMWKGCCWCQGSGGGRGTMGLGCFSCAKGRFLRTTNGVDSPSSAYRSGFASKEIVVVVADLCPHQGNERWCPQWPGQRNQYGAHNHLDFSHPPHGIDNNNFVFTPIRCPRDLRQRYQQMSRCHR</sequence>
<dbReference type="Pfam" id="PF22514">
    <property type="entry name" value="EXPB1_D1"/>
    <property type="match status" value="1"/>
</dbReference>
<evidence type="ECO:0000313" key="3">
    <source>
        <dbReference type="EMBL" id="CAL4761288.1"/>
    </source>
</evidence>
<reference evidence="2" key="1">
    <citation type="submission" date="2022-10" db="EMBL/GenBank/DDBJ databases">
        <authorList>
            <person name="Chen Y."/>
            <person name="Dougan E. K."/>
            <person name="Chan C."/>
            <person name="Rhodes N."/>
            <person name="Thang M."/>
        </authorList>
    </citation>
    <scope>NUCLEOTIDE SEQUENCE</scope>
</reference>
<accession>A0A9P1BLJ9</accession>
<dbReference type="OrthoDB" id="6038816at2759"/>
<dbReference type="SUPFAM" id="SSF50685">
    <property type="entry name" value="Barwin-like endoglucanases"/>
    <property type="match status" value="1"/>
</dbReference>
<comment type="caution">
    <text evidence="2">The sequence shown here is derived from an EMBL/GenBank/DDBJ whole genome shotgun (WGS) entry which is preliminary data.</text>
</comment>
<keyword evidence="4" id="KW-1185">Reference proteome</keyword>
<dbReference type="AlphaFoldDB" id="A0A9P1BLJ9"/>
<proteinExistence type="predicted"/>
<evidence type="ECO:0000313" key="2">
    <source>
        <dbReference type="EMBL" id="CAI3973976.1"/>
    </source>
</evidence>
<reference evidence="3 4" key="2">
    <citation type="submission" date="2024-05" db="EMBL/GenBank/DDBJ databases">
        <authorList>
            <person name="Chen Y."/>
            <person name="Shah S."/>
            <person name="Dougan E. K."/>
            <person name="Thang M."/>
            <person name="Chan C."/>
        </authorList>
    </citation>
    <scope>NUCLEOTIDE SEQUENCE [LARGE SCALE GENOMIC DNA]</scope>
</reference>
<name>A0A9P1BLJ9_9DINO</name>
<evidence type="ECO:0000313" key="4">
    <source>
        <dbReference type="Proteomes" id="UP001152797"/>
    </source>
</evidence>